<evidence type="ECO:0000313" key="1">
    <source>
        <dbReference type="EMBL" id="GMI42921.1"/>
    </source>
</evidence>
<proteinExistence type="predicted"/>
<reference evidence="2" key="1">
    <citation type="journal article" date="2023" name="Commun. Biol.">
        <title>Genome analysis of Parmales, the sister group of diatoms, reveals the evolutionary specialization of diatoms from phago-mixotrophs to photoautotrophs.</title>
        <authorList>
            <person name="Ban H."/>
            <person name="Sato S."/>
            <person name="Yoshikawa S."/>
            <person name="Yamada K."/>
            <person name="Nakamura Y."/>
            <person name="Ichinomiya M."/>
            <person name="Sato N."/>
            <person name="Blanc-Mathieu R."/>
            <person name="Endo H."/>
            <person name="Kuwata A."/>
            <person name="Ogata H."/>
        </authorList>
    </citation>
    <scope>NUCLEOTIDE SEQUENCE [LARGE SCALE GENOMIC DNA]</scope>
</reference>
<accession>A0A9W7GF95</accession>
<organism evidence="1 2">
    <name type="scientific">Triparma columacea</name>
    <dbReference type="NCBI Taxonomy" id="722753"/>
    <lineage>
        <taxon>Eukaryota</taxon>
        <taxon>Sar</taxon>
        <taxon>Stramenopiles</taxon>
        <taxon>Ochrophyta</taxon>
        <taxon>Bolidophyceae</taxon>
        <taxon>Parmales</taxon>
        <taxon>Triparmaceae</taxon>
        <taxon>Triparma</taxon>
    </lineage>
</organism>
<evidence type="ECO:0008006" key="3">
    <source>
        <dbReference type="Google" id="ProtNLM"/>
    </source>
</evidence>
<dbReference type="EMBL" id="BRYA01000185">
    <property type="protein sequence ID" value="GMI42921.1"/>
    <property type="molecule type" value="Genomic_DNA"/>
</dbReference>
<evidence type="ECO:0000313" key="2">
    <source>
        <dbReference type="Proteomes" id="UP001165065"/>
    </source>
</evidence>
<gene>
    <name evidence="1" type="ORF">TrCOL_g3240</name>
</gene>
<dbReference type="OrthoDB" id="58077at2759"/>
<name>A0A9W7GF95_9STRA</name>
<dbReference type="InterPro" id="IPR037883">
    <property type="entry name" value="Knr4/Smi1-like_sf"/>
</dbReference>
<dbReference type="SUPFAM" id="SSF160631">
    <property type="entry name" value="SMI1/KNR4-like"/>
    <property type="match status" value="1"/>
</dbReference>
<comment type="caution">
    <text evidence="1">The sequence shown here is derived from an EMBL/GenBank/DDBJ whole genome shotgun (WGS) entry which is preliminary data.</text>
</comment>
<dbReference type="Proteomes" id="UP001165065">
    <property type="component" value="Unassembled WGS sequence"/>
</dbReference>
<keyword evidence="2" id="KW-1185">Reference proteome</keyword>
<protein>
    <recommendedName>
        <fullName evidence="3">Knr4/Smi1-like domain-containing protein</fullName>
    </recommendedName>
</protein>
<dbReference type="AlphaFoldDB" id="A0A9W7GF95"/>
<sequence>MIVTVAEDINYLLSANPSKISETVRQGNRRKGGMTPGEAEQSVNDIIAWFKRSSDADMSEGSEEDVQPLEKAIGNEIDSTLALLLQTCSNQIWYGEKKGLDASKITEFCMDGKFEELLPFCADEGEEDFLVIDLKTDEVKEWDDTDGVGDSVATSFNDYLEDYRNDLLAGKFEYVEDCGCLEKAGAGGGNHK</sequence>